<dbReference type="RefSeq" id="WP_075785653.1">
    <property type="nucleotide sequence ID" value="NZ_JAESIL010000066.1"/>
</dbReference>
<reference evidence="6" key="1">
    <citation type="submission" date="2021-01" db="EMBL/GenBank/DDBJ databases">
        <title>Draft genomes of Rhodovulum sulfidophilum.</title>
        <authorList>
            <person name="Guzman M.S."/>
        </authorList>
    </citation>
    <scope>NUCLEOTIDE SEQUENCE [LARGE SCALE GENOMIC DNA]</scope>
    <source>
        <strain evidence="6">AB19</strain>
    </source>
</reference>
<dbReference type="Pfam" id="PF01515">
    <property type="entry name" value="PTA_PTB"/>
    <property type="match status" value="1"/>
</dbReference>
<evidence type="ECO:0000313" key="6">
    <source>
        <dbReference type="Proteomes" id="UP000635853"/>
    </source>
</evidence>
<evidence type="ECO:0000259" key="4">
    <source>
        <dbReference type="Pfam" id="PF01575"/>
    </source>
</evidence>
<dbReference type="InterPro" id="IPR002505">
    <property type="entry name" value="PTA_PTB"/>
</dbReference>
<feature type="domain" description="MaoC-like" evidence="4">
    <location>
        <begin position="27"/>
        <end position="120"/>
    </location>
</feature>
<dbReference type="Pfam" id="PF01575">
    <property type="entry name" value="MaoC_dehydratas"/>
    <property type="match status" value="1"/>
</dbReference>
<proteinExistence type="predicted"/>
<name>A0ABS1RJF3_9RHOB</name>
<evidence type="ECO:0000256" key="1">
    <source>
        <dbReference type="ARBA" id="ARBA00022679"/>
    </source>
</evidence>
<organism evidence="5 6">
    <name type="scientific">Rhodovulum visakhapatnamense</name>
    <dbReference type="NCBI Taxonomy" id="364297"/>
    <lineage>
        <taxon>Bacteria</taxon>
        <taxon>Pseudomonadati</taxon>
        <taxon>Pseudomonadota</taxon>
        <taxon>Alphaproteobacteria</taxon>
        <taxon>Rhodobacterales</taxon>
        <taxon>Paracoccaceae</taxon>
        <taxon>Rhodovulum</taxon>
    </lineage>
</organism>
<comment type="caution">
    <text evidence="5">The sequence shown here is derived from an EMBL/GenBank/DDBJ whole genome shotgun (WGS) entry which is preliminary data.</text>
</comment>
<keyword evidence="1" id="KW-0808">Transferase</keyword>
<keyword evidence="2" id="KW-0012">Acyltransferase</keyword>
<dbReference type="CDD" id="cd03449">
    <property type="entry name" value="R_hydratase"/>
    <property type="match status" value="1"/>
</dbReference>
<dbReference type="InterPro" id="IPR050500">
    <property type="entry name" value="Phos_Acetyltrans/Butyryltrans"/>
</dbReference>
<dbReference type="PANTHER" id="PTHR43356:SF2">
    <property type="entry name" value="PHOSPHATE ACETYLTRANSFERASE"/>
    <property type="match status" value="1"/>
</dbReference>
<evidence type="ECO:0000259" key="3">
    <source>
        <dbReference type="Pfam" id="PF01515"/>
    </source>
</evidence>
<dbReference type="Gene3D" id="3.10.129.10">
    <property type="entry name" value="Hotdog Thioesterase"/>
    <property type="match status" value="1"/>
</dbReference>
<evidence type="ECO:0000256" key="2">
    <source>
        <dbReference type="ARBA" id="ARBA00023315"/>
    </source>
</evidence>
<dbReference type="InterPro" id="IPR002539">
    <property type="entry name" value="MaoC-like_dom"/>
</dbReference>
<dbReference type="NCBIfam" id="NF008852">
    <property type="entry name" value="PRK11890.1"/>
    <property type="match status" value="1"/>
</dbReference>
<dbReference type="NCBIfam" id="NF006045">
    <property type="entry name" value="PRK08190.1"/>
    <property type="match status" value="1"/>
</dbReference>
<gene>
    <name evidence="5" type="ORF">JMJ92_14660</name>
</gene>
<dbReference type="SUPFAM" id="SSF54637">
    <property type="entry name" value="Thioesterase/thiol ester dehydrase-isomerase"/>
    <property type="match status" value="1"/>
</dbReference>
<dbReference type="EMBL" id="JAESIL010000066">
    <property type="protein sequence ID" value="MBL3579390.1"/>
    <property type="molecule type" value="Genomic_DNA"/>
</dbReference>
<dbReference type="SUPFAM" id="SSF53659">
    <property type="entry name" value="Isocitrate/Isopropylmalate dehydrogenase-like"/>
    <property type="match status" value="1"/>
</dbReference>
<dbReference type="Gene3D" id="3.40.718.10">
    <property type="entry name" value="Isopropylmalate Dehydrogenase"/>
    <property type="match status" value="1"/>
</dbReference>
<dbReference type="PANTHER" id="PTHR43356">
    <property type="entry name" value="PHOSPHATE ACETYLTRANSFERASE"/>
    <property type="match status" value="1"/>
</dbReference>
<sequence>MSAPEPTPMQFIENKTYDNIMVGDHAELARTLTARDISLFAAMSGDVNPAHVDADYAKDDMFHHVIAHGMWGGALISTVLGTELPGPGTIFLEQSLSFEAPVALGDTVTVRVQVTEKQAKGRLLLACTCRNQHGKMVIEGIAKVVAPRDKVRRRRVLLPTVRLHDVGAHYARLIAAVAPMAPIQTAIVHPCDALSLVAAFEAADKGMITPVLVGPRAKVQAAAEAAGRSLDTYRFIDAPHSHAAAAAAVALVRDGTVAALMKGALHTDELMEAVLDPFLGLRTERRMSHVYVLEVPTYSKPLLITDAAINVTPDLNAKRDIVQNAIDLAHALGIEVPKVAILSAVETVTPRMSSTVDAAALCKMADRGQITGALLDGPLAFDNAISAAAALAKGIVSQVAGCADILVAPDLESANMMAKQLIYLGDADAAGIVLGARVPIILTSRADSAASRLASCALAQLFINRPTPTAP</sequence>
<protein>
    <submittedName>
        <fullName evidence="5">Bifunctional enoyl-CoA hydratase/phosphate acetyltransferase</fullName>
    </submittedName>
</protein>
<dbReference type="InterPro" id="IPR029069">
    <property type="entry name" value="HotDog_dom_sf"/>
</dbReference>
<accession>A0ABS1RJF3</accession>
<feature type="domain" description="Phosphate acetyl/butaryl transferase" evidence="3">
    <location>
        <begin position="245"/>
        <end position="458"/>
    </location>
</feature>
<dbReference type="Proteomes" id="UP000635853">
    <property type="component" value="Unassembled WGS sequence"/>
</dbReference>
<evidence type="ECO:0000313" key="5">
    <source>
        <dbReference type="EMBL" id="MBL3579390.1"/>
    </source>
</evidence>
<keyword evidence="6" id="KW-1185">Reference proteome</keyword>